<dbReference type="Gene3D" id="2.40.128.150">
    <property type="entry name" value="Cysteine proteinases"/>
    <property type="match status" value="1"/>
</dbReference>
<organism evidence="3 4">
    <name type="scientific">Acinetobacter guillouiae</name>
    <name type="common">Acinetobacter genomosp. 11</name>
    <dbReference type="NCBI Taxonomy" id="106649"/>
    <lineage>
        <taxon>Bacteria</taxon>
        <taxon>Pseudomonadati</taxon>
        <taxon>Pseudomonadota</taxon>
        <taxon>Gammaproteobacteria</taxon>
        <taxon>Moraxellales</taxon>
        <taxon>Moraxellaceae</taxon>
        <taxon>Acinetobacter</taxon>
    </lineage>
</organism>
<reference evidence="3" key="1">
    <citation type="submission" date="2021-07" db="EMBL/GenBank/DDBJ databases">
        <authorList>
            <person name="Fernandez M."/>
            <person name="Pereira P."/>
            <person name="Torres Tejerizo G.A."/>
            <person name="Gonzalez P."/>
            <person name="Agostini E."/>
        </authorList>
    </citation>
    <scope>NUCLEOTIDE SEQUENCE</scope>
    <source>
        <strain evidence="3">SFC 500-1A</strain>
    </source>
</reference>
<dbReference type="RefSeq" id="WP_234623723.1">
    <property type="nucleotide sequence ID" value="NZ_JAHWXT010000005.1"/>
</dbReference>
<dbReference type="EMBL" id="JAHWXT010000005">
    <property type="protein sequence ID" value="MCF0265585.1"/>
    <property type="molecule type" value="Genomic_DNA"/>
</dbReference>
<evidence type="ECO:0000313" key="4">
    <source>
        <dbReference type="Proteomes" id="UP000887320"/>
    </source>
</evidence>
<dbReference type="PANTHER" id="PTHR11786:SF0">
    <property type="entry name" value="ARYLAMINE N-ACETYLTRANSFERASE 4-RELATED"/>
    <property type="match status" value="1"/>
</dbReference>
<dbReference type="AlphaFoldDB" id="A0A8X8KF72"/>
<dbReference type="PANTHER" id="PTHR11786">
    <property type="entry name" value="N-HYDROXYARYLAMINE O-ACETYLTRANSFERASE"/>
    <property type="match status" value="1"/>
</dbReference>
<dbReference type="SUPFAM" id="SSF54001">
    <property type="entry name" value="Cysteine proteinases"/>
    <property type="match status" value="1"/>
</dbReference>
<evidence type="ECO:0000256" key="1">
    <source>
        <dbReference type="ARBA" id="ARBA00006547"/>
    </source>
</evidence>
<evidence type="ECO:0000313" key="3">
    <source>
        <dbReference type="EMBL" id="MCF0265585.1"/>
    </source>
</evidence>
<proteinExistence type="inferred from homology"/>
<accession>A0A8X8KF72</accession>
<dbReference type="Pfam" id="PF00797">
    <property type="entry name" value="Acetyltransf_2"/>
    <property type="match status" value="1"/>
</dbReference>
<dbReference type="InterPro" id="IPR038765">
    <property type="entry name" value="Papain-like_cys_pep_sf"/>
</dbReference>
<gene>
    <name evidence="3" type="ORF">KW868_14120</name>
</gene>
<dbReference type="PRINTS" id="PR01543">
    <property type="entry name" value="ANATRNSFRASE"/>
</dbReference>
<dbReference type="InterPro" id="IPR001447">
    <property type="entry name" value="Arylamine_N-AcTrfase"/>
</dbReference>
<protein>
    <submittedName>
        <fullName evidence="3">Arylamine N-acetyltransferase</fullName>
    </submittedName>
</protein>
<comment type="similarity">
    <text evidence="1 2">Belongs to the arylamine N-acetyltransferase family.</text>
</comment>
<dbReference type="Proteomes" id="UP000887320">
    <property type="component" value="Unassembled WGS sequence"/>
</dbReference>
<comment type="caution">
    <text evidence="3">The sequence shown here is derived from an EMBL/GenBank/DDBJ whole genome shotgun (WGS) entry which is preliminary data.</text>
</comment>
<dbReference type="Gene3D" id="3.30.2140.10">
    <property type="entry name" value="Arylamine N-acetyltransferase"/>
    <property type="match status" value="1"/>
</dbReference>
<name>A0A8X8KF72_ACIGI</name>
<sequence length="286" mass="32134">MSSELSISQKYLTKLGVEGEYLPTLESLKKLLFLHVTSIPFGNISSFLGDNVSMELSQIADKLLDQGREGYCLEQSTLTRTVLSELGYEAFNLLGRVYYQSQPIEAPIRTHLVTVVKLVDKLYLFDPSFGGTTPTAVLSLDKLGEIQNTPHEAFRFIDVKDSGVAESALTGVKIMLQAYIRDEWVNIYALDPEQKVSESDAVIANWYIATSPDSIFTQHLMLAAVTPDERINLSGTTVKIHGKNHSIKKELTSEDEFREYLEKYFKINTPQLNVAFIFKKIINPAE</sequence>
<dbReference type="GO" id="GO:0016407">
    <property type="term" value="F:acetyltransferase activity"/>
    <property type="evidence" value="ECO:0007669"/>
    <property type="project" value="InterPro"/>
</dbReference>
<evidence type="ECO:0000256" key="2">
    <source>
        <dbReference type="RuleBase" id="RU003452"/>
    </source>
</evidence>